<protein>
    <submittedName>
        <fullName evidence="1">Uncharacterized protein</fullName>
    </submittedName>
</protein>
<reference evidence="1" key="1">
    <citation type="submission" date="2018-04" db="EMBL/GenBank/DDBJ databases">
        <title>WGS assembly of Panicum hallii.</title>
        <authorList>
            <person name="Lovell J."/>
            <person name="Jenkins J."/>
            <person name="Lowry D."/>
            <person name="Mamidi S."/>
            <person name="Sreedasyam A."/>
            <person name="Weng X."/>
            <person name="Barry K."/>
            <person name="Bonette J."/>
            <person name="Campitelli B."/>
            <person name="Daum C."/>
            <person name="Gordon S."/>
            <person name="Gould B."/>
            <person name="Lipzen A."/>
            <person name="Macqueen A."/>
            <person name="Palacio-Mejia J."/>
            <person name="Plott C."/>
            <person name="Shakirov E."/>
            <person name="Shu S."/>
            <person name="Yoshinaga Y."/>
            <person name="Zane M."/>
            <person name="Rokhsar D."/>
            <person name="Grimwood J."/>
            <person name="Schmutz J."/>
            <person name="Juenger T."/>
        </authorList>
    </citation>
    <scope>NUCLEOTIDE SEQUENCE [LARGE SCALE GENOMIC DNA]</scope>
    <source>
        <strain evidence="1">FIL2</strain>
    </source>
</reference>
<sequence>MVAVVDTTIDHQFTWPASRPALSVHCIIRFEHYGTTIQNMHASVMHAPGPGLPSRSPRS</sequence>
<proteinExistence type="predicted"/>
<accession>A0A2T8KTG0</accession>
<dbReference type="EMBL" id="CM008046">
    <property type="protein sequence ID" value="PVH65477.1"/>
    <property type="molecule type" value="Genomic_DNA"/>
</dbReference>
<dbReference type="AlphaFoldDB" id="A0A2T8KTG0"/>
<dbReference type="Proteomes" id="UP000243499">
    <property type="component" value="Chromosome 1"/>
</dbReference>
<organism evidence="1">
    <name type="scientific">Panicum hallii</name>
    <dbReference type="NCBI Taxonomy" id="206008"/>
    <lineage>
        <taxon>Eukaryota</taxon>
        <taxon>Viridiplantae</taxon>
        <taxon>Streptophyta</taxon>
        <taxon>Embryophyta</taxon>
        <taxon>Tracheophyta</taxon>
        <taxon>Spermatophyta</taxon>
        <taxon>Magnoliopsida</taxon>
        <taxon>Liliopsida</taxon>
        <taxon>Poales</taxon>
        <taxon>Poaceae</taxon>
        <taxon>PACMAD clade</taxon>
        <taxon>Panicoideae</taxon>
        <taxon>Panicodae</taxon>
        <taxon>Paniceae</taxon>
        <taxon>Panicinae</taxon>
        <taxon>Panicum</taxon>
        <taxon>Panicum sect. Panicum</taxon>
    </lineage>
</organism>
<name>A0A2T8KTG0_9POAL</name>
<dbReference type="Gramene" id="PVH65477">
    <property type="protein sequence ID" value="PVH65477"/>
    <property type="gene ID" value="PAHAL_1G004600"/>
</dbReference>
<evidence type="ECO:0000313" key="1">
    <source>
        <dbReference type="EMBL" id="PVH65477.1"/>
    </source>
</evidence>
<gene>
    <name evidence="1" type="ORF">PAHAL_1G004600</name>
</gene>